<evidence type="ECO:0008006" key="4">
    <source>
        <dbReference type="Google" id="ProtNLM"/>
    </source>
</evidence>
<dbReference type="RefSeq" id="WP_007898336.1">
    <property type="nucleotide sequence ID" value="NZ_JH379396.1"/>
</dbReference>
<feature type="region of interest" description="Disordered" evidence="1">
    <location>
        <begin position="250"/>
        <end position="272"/>
    </location>
</feature>
<dbReference type="EMBL" id="AFZZ01000083">
    <property type="protein sequence ID" value="EHJ41322.1"/>
    <property type="molecule type" value="Genomic_DNA"/>
</dbReference>
<evidence type="ECO:0000313" key="3">
    <source>
        <dbReference type="Proteomes" id="UP000004407"/>
    </source>
</evidence>
<evidence type="ECO:0000313" key="2">
    <source>
        <dbReference type="EMBL" id="EHJ41322.1"/>
    </source>
</evidence>
<dbReference type="Pfam" id="PF12784">
    <property type="entry name" value="PDDEXK_2"/>
    <property type="match status" value="1"/>
</dbReference>
<comment type="caution">
    <text evidence="2">The sequence shown here is derived from an EMBL/GenBank/DDBJ whole genome shotgun (WGS) entry which is preliminary data.</text>
</comment>
<dbReference type="NCBIfam" id="TIGR01784">
    <property type="entry name" value="T_den_put_tspse"/>
    <property type="match status" value="1"/>
</dbReference>
<proteinExistence type="predicted"/>
<dbReference type="PATRIC" id="fig|1002367.3.peg.707"/>
<dbReference type="HOGENOM" id="CLU_057504_2_0_10"/>
<name>G6AW94_9BACT</name>
<dbReference type="AlphaFoldDB" id="G6AW94"/>
<dbReference type="InterPro" id="IPR010106">
    <property type="entry name" value="RpnA"/>
</dbReference>
<dbReference type="eggNOG" id="COG5464">
    <property type="taxonomic scope" value="Bacteria"/>
</dbReference>
<evidence type="ECO:0000256" key="1">
    <source>
        <dbReference type="SAM" id="MobiDB-lite"/>
    </source>
</evidence>
<dbReference type="PANTHER" id="PTHR41317">
    <property type="entry name" value="PD-(D_E)XK NUCLEASE FAMILY TRANSPOSASE"/>
    <property type="match status" value="1"/>
</dbReference>
<reference evidence="2 3" key="1">
    <citation type="submission" date="2011-08" db="EMBL/GenBank/DDBJ databases">
        <authorList>
            <person name="Weinstock G."/>
            <person name="Sodergren E."/>
            <person name="Clifton S."/>
            <person name="Fulton L."/>
            <person name="Fulton B."/>
            <person name="Courtney L."/>
            <person name="Fronick C."/>
            <person name="Harrison M."/>
            <person name="Strong C."/>
            <person name="Farmer C."/>
            <person name="Delahaunty K."/>
            <person name="Markovic C."/>
            <person name="Hall O."/>
            <person name="Minx P."/>
            <person name="Tomlinson C."/>
            <person name="Mitreva M."/>
            <person name="Hou S."/>
            <person name="Chen J."/>
            <person name="Wollam A."/>
            <person name="Pepin K.H."/>
            <person name="Johnson M."/>
            <person name="Bhonagiri V."/>
            <person name="Zhang X."/>
            <person name="Suruliraj S."/>
            <person name="Warren W."/>
            <person name="Chinwalla A."/>
            <person name="Mardis E.R."/>
            <person name="Wilson R.K."/>
        </authorList>
    </citation>
    <scope>NUCLEOTIDE SEQUENCE [LARGE SCALE GENOMIC DNA]</scope>
    <source>
        <strain evidence="2 3">DSM 18206</strain>
    </source>
</reference>
<sequence length="308" mass="34653">MGGLKDRYIRFDWAIKRLLRQKANFDVLEGFLTVFIGEEVKIVEILESEGNQQTPDDKFNRVDIKARNSKGEIILVEVQNTSELYYLERILYGVAKAITEHIHLGDTYKEVKKVYSISILYFDIGKGADYLYVGQNKFIGVHTNDQLVITAKEKGALVQKSPAEIFPEYILVRVNEFDKVAVTPLEEWVAYLKSGVIKENTTAPGLQEARKKLQYYSMTDAERYAYDEHLNAVMIQNDVLGNAREEGLAEGRAEGLTQGRAEGLAEGRAEGRAEAKKDIVKSMLSNGLSVEQAAKYSGLTVEEVESIK</sequence>
<organism evidence="2 3">
    <name type="scientific">Leyella stercorea DSM 18206</name>
    <dbReference type="NCBI Taxonomy" id="1002367"/>
    <lineage>
        <taxon>Bacteria</taxon>
        <taxon>Pseudomonadati</taxon>
        <taxon>Bacteroidota</taxon>
        <taxon>Bacteroidia</taxon>
        <taxon>Bacteroidales</taxon>
        <taxon>Prevotellaceae</taxon>
        <taxon>Leyella</taxon>
    </lineage>
</organism>
<gene>
    <name evidence="2" type="ORF">HMPREF0673_00892</name>
</gene>
<accession>G6AW94</accession>
<dbReference type="PANTHER" id="PTHR41317:SF1">
    <property type="entry name" value="PD-(D_E)XK NUCLEASE FAMILY TRANSPOSASE"/>
    <property type="match status" value="1"/>
</dbReference>
<feature type="compositionally biased region" description="Basic and acidic residues" evidence="1">
    <location>
        <begin position="263"/>
        <end position="272"/>
    </location>
</feature>
<dbReference type="GeneID" id="78336667"/>
<dbReference type="Proteomes" id="UP000004407">
    <property type="component" value="Unassembled WGS sequence"/>
</dbReference>
<protein>
    <recommendedName>
        <fullName evidence="4">Rpn family recombination-promoting nuclease/putative transposase</fullName>
    </recommendedName>
</protein>